<dbReference type="PANTHER" id="PTHR11733:SF133">
    <property type="entry name" value="PHOSPHATE-REGULATING NEUTRAL ENDOPEPTIDASE PHEX"/>
    <property type="match status" value="1"/>
</dbReference>
<feature type="domain" description="Peptidase M13 C-terminal" evidence="11">
    <location>
        <begin position="626"/>
        <end position="829"/>
    </location>
</feature>
<dbReference type="Pfam" id="PF01431">
    <property type="entry name" value="Peptidase_M13"/>
    <property type="match status" value="1"/>
</dbReference>
<dbReference type="PROSITE" id="PS51885">
    <property type="entry name" value="NEPRILYSIN"/>
    <property type="match status" value="1"/>
</dbReference>
<evidence type="ECO:0000256" key="7">
    <source>
        <dbReference type="ARBA" id="ARBA00022833"/>
    </source>
</evidence>
<comment type="subcellular location">
    <subcellularLocation>
        <location evidence="2">Cell membrane</location>
        <topology evidence="2">Single-pass type II membrane protein</topology>
    </subcellularLocation>
</comment>
<dbReference type="FunCoup" id="A0A6J2YUB4">
    <property type="interactions" value="40"/>
</dbReference>
<keyword evidence="10" id="KW-1133">Transmembrane helix</keyword>
<dbReference type="Gene3D" id="3.40.390.10">
    <property type="entry name" value="Collagenase (Catalytic Domain)"/>
    <property type="match status" value="2"/>
</dbReference>
<keyword evidence="10" id="KW-0812">Transmembrane</keyword>
<evidence type="ECO:0000256" key="5">
    <source>
        <dbReference type="ARBA" id="ARBA00022723"/>
    </source>
</evidence>
<dbReference type="GeneID" id="115890362"/>
<dbReference type="InterPro" id="IPR042089">
    <property type="entry name" value="Peptidase_M13_dom_2"/>
</dbReference>
<keyword evidence="6" id="KW-0378">Hydrolase</keyword>
<feature type="compositionally biased region" description="Acidic residues" evidence="9">
    <location>
        <begin position="297"/>
        <end position="307"/>
    </location>
</feature>
<evidence type="ECO:0000256" key="9">
    <source>
        <dbReference type="SAM" id="MobiDB-lite"/>
    </source>
</evidence>
<dbReference type="Pfam" id="PF05649">
    <property type="entry name" value="Peptidase_M13_N"/>
    <property type="match status" value="1"/>
</dbReference>
<evidence type="ECO:0000256" key="2">
    <source>
        <dbReference type="ARBA" id="ARBA00004401"/>
    </source>
</evidence>
<organism evidence="13 14">
    <name type="scientific">Sitophilus oryzae</name>
    <name type="common">Rice weevil</name>
    <name type="synonym">Curculio oryzae</name>
    <dbReference type="NCBI Taxonomy" id="7048"/>
    <lineage>
        <taxon>Eukaryota</taxon>
        <taxon>Metazoa</taxon>
        <taxon>Ecdysozoa</taxon>
        <taxon>Arthropoda</taxon>
        <taxon>Hexapoda</taxon>
        <taxon>Insecta</taxon>
        <taxon>Pterygota</taxon>
        <taxon>Neoptera</taxon>
        <taxon>Endopterygota</taxon>
        <taxon>Coleoptera</taxon>
        <taxon>Polyphaga</taxon>
        <taxon>Cucujiformia</taxon>
        <taxon>Curculionidae</taxon>
        <taxon>Dryophthorinae</taxon>
        <taxon>Sitophilus</taxon>
    </lineage>
</organism>
<dbReference type="AlphaFoldDB" id="A0A6J2YUB4"/>
<dbReference type="PANTHER" id="PTHR11733">
    <property type="entry name" value="ZINC METALLOPROTEASE FAMILY M13 NEPRILYSIN-RELATED"/>
    <property type="match status" value="1"/>
</dbReference>
<evidence type="ECO:0000256" key="4">
    <source>
        <dbReference type="ARBA" id="ARBA00022670"/>
    </source>
</evidence>
<dbReference type="GO" id="GO:0016485">
    <property type="term" value="P:protein processing"/>
    <property type="evidence" value="ECO:0007669"/>
    <property type="project" value="TreeGrafter"/>
</dbReference>
<dbReference type="OrthoDB" id="6475849at2759"/>
<evidence type="ECO:0000256" key="10">
    <source>
        <dbReference type="SAM" id="Phobius"/>
    </source>
</evidence>
<dbReference type="SUPFAM" id="SSF55486">
    <property type="entry name" value="Metalloproteases ('zincins'), catalytic domain"/>
    <property type="match status" value="1"/>
</dbReference>
<dbReference type="GO" id="GO:0004222">
    <property type="term" value="F:metalloendopeptidase activity"/>
    <property type="evidence" value="ECO:0007669"/>
    <property type="project" value="InterPro"/>
</dbReference>
<feature type="transmembrane region" description="Helical" evidence="10">
    <location>
        <begin position="57"/>
        <end position="78"/>
    </location>
</feature>
<evidence type="ECO:0000313" key="13">
    <source>
        <dbReference type="Proteomes" id="UP000504635"/>
    </source>
</evidence>
<comment type="cofactor">
    <cofactor evidence="1">
        <name>Zn(2+)</name>
        <dbReference type="ChEBI" id="CHEBI:29105"/>
    </cofactor>
</comment>
<feature type="domain" description="Peptidase M13 N-terminal" evidence="12">
    <location>
        <begin position="109"/>
        <end position="568"/>
    </location>
</feature>
<gene>
    <name evidence="14" type="primary">LOC115890362</name>
</gene>
<evidence type="ECO:0000256" key="1">
    <source>
        <dbReference type="ARBA" id="ARBA00001947"/>
    </source>
</evidence>
<dbReference type="InParanoid" id="A0A6J2YUB4"/>
<dbReference type="GO" id="GO:0005886">
    <property type="term" value="C:plasma membrane"/>
    <property type="evidence" value="ECO:0007669"/>
    <property type="project" value="UniProtKB-SubCell"/>
</dbReference>
<evidence type="ECO:0000313" key="14">
    <source>
        <dbReference type="RefSeq" id="XP_030766430.1"/>
    </source>
</evidence>
<dbReference type="RefSeq" id="XP_030766430.1">
    <property type="nucleotide sequence ID" value="XM_030910570.1"/>
</dbReference>
<keyword evidence="10" id="KW-0472">Membrane</keyword>
<dbReference type="InterPro" id="IPR000718">
    <property type="entry name" value="Peptidase_M13"/>
</dbReference>
<dbReference type="InterPro" id="IPR008753">
    <property type="entry name" value="Peptidase_M13_N"/>
</dbReference>
<dbReference type="GO" id="GO:0046872">
    <property type="term" value="F:metal ion binding"/>
    <property type="evidence" value="ECO:0007669"/>
    <property type="project" value="UniProtKB-KW"/>
</dbReference>
<keyword evidence="8" id="KW-0482">Metalloprotease</keyword>
<dbReference type="InterPro" id="IPR018497">
    <property type="entry name" value="Peptidase_M13_C"/>
</dbReference>
<proteinExistence type="inferred from homology"/>
<comment type="similarity">
    <text evidence="3">Belongs to the peptidase M13 family.</text>
</comment>
<dbReference type="Proteomes" id="UP000504635">
    <property type="component" value="Unplaced"/>
</dbReference>
<feature type="region of interest" description="Disordered" evidence="9">
    <location>
        <begin position="282"/>
        <end position="307"/>
    </location>
</feature>
<evidence type="ECO:0000256" key="3">
    <source>
        <dbReference type="ARBA" id="ARBA00007357"/>
    </source>
</evidence>
<keyword evidence="4" id="KW-0645">Protease</keyword>
<evidence type="ECO:0000256" key="8">
    <source>
        <dbReference type="ARBA" id="ARBA00023049"/>
    </source>
</evidence>
<name>A0A6J2YUB4_SITOR</name>
<sequence length="833" mass="95856">MDNYGYNPEENSNGRPFTISRGLDSANKQNNENDFYVAINSRFKPVKKEIYYKRATLILICLVVLLLIGLLVLIILYLKPGFKGNLCITNKCIRTAANLKYSMNFSMDPCEDFYEFCCGKWSIEHPNHGWYTTFSTFSTISEKILLESLEVLSKKEVEDEPLSVSQAKWFYQSCMDTDSIDSLGLKPLYKYLKAVNLPVLPDFFNNISNTKDRKFDWIKSEVLIKTVLAMDLFVGFTVGPNIFKRDQNVIYVGVLFQSCPLPSPLKKKRYIRQPWKRQLQQNLNTISSHSTNKTSDTDSDDDDYDTDEAEETLRNMIRSNMIKLVTKRIVEDVGGNQPEDTVLQRAMEVINNITDFIDEINGNFTVPEGESEYEKTRKYSIQELQDLTDNNVKTSMPNFWMDYIGRIFENTNVTIARNDSVFIVDVELEYLYTILEYVSSQPSEHLELYMWWATVYSMVINLSSDLADEVLTQASMFYQESKDQGSVYARSRSITCCELVNTYMGWAVSYVVADKSFANQTKPKVEKMINDIKAAFVDHVKTLKWMDKDTKKVTLEKTEEMLSLVGYPDWLFKDGAVDRKYEGLEINSTTYLNNMVNTIIISVAQTLTSLRIPNPRDWTTEAIVVNAYNSFGDNSINVPMAILNYPVYDLGLEVLNYGSIGSIIGHELTHGFDNTGRKHDKYGNYIQWWPNKTIETFENMTQCFINQYDNYTIDGIKGHVKGKVTLGENLADNGGLSQAYTAYKRFQKRNGLEPKLPGFENYKDDQLFFIAYGSIWCETPTVKDLQDQIEYDEHAPNSLRVIGTLQNSPEFSRAFNCPKKSYMNPEKSKCKIW</sequence>
<dbReference type="KEGG" id="soy:115890362"/>
<dbReference type="PRINTS" id="PR00786">
    <property type="entry name" value="NEPRILYSIN"/>
</dbReference>
<keyword evidence="13" id="KW-1185">Reference proteome</keyword>
<dbReference type="Gene3D" id="1.10.1380.10">
    <property type="entry name" value="Neutral endopeptidase , domain2"/>
    <property type="match status" value="1"/>
</dbReference>
<dbReference type="InterPro" id="IPR024079">
    <property type="entry name" value="MetalloPept_cat_dom_sf"/>
</dbReference>
<evidence type="ECO:0000259" key="12">
    <source>
        <dbReference type="Pfam" id="PF05649"/>
    </source>
</evidence>
<keyword evidence="5" id="KW-0479">Metal-binding</keyword>
<reference evidence="14" key="1">
    <citation type="submission" date="2025-08" db="UniProtKB">
        <authorList>
            <consortium name="RefSeq"/>
        </authorList>
    </citation>
    <scope>IDENTIFICATION</scope>
    <source>
        <tissue evidence="14">Gonads</tissue>
    </source>
</reference>
<evidence type="ECO:0000256" key="6">
    <source>
        <dbReference type="ARBA" id="ARBA00022801"/>
    </source>
</evidence>
<keyword evidence="7" id="KW-0862">Zinc</keyword>
<protein>
    <submittedName>
        <fullName evidence="14">Neprilysin</fullName>
    </submittedName>
</protein>
<evidence type="ECO:0000259" key="11">
    <source>
        <dbReference type="Pfam" id="PF01431"/>
    </source>
</evidence>
<accession>A0A6J2YUB4</accession>
<dbReference type="CDD" id="cd08662">
    <property type="entry name" value="M13"/>
    <property type="match status" value="1"/>
</dbReference>